<evidence type="ECO:0000313" key="1">
    <source>
        <dbReference type="EMBL" id="KAF7682625.1"/>
    </source>
</evidence>
<keyword evidence="2" id="KW-1185">Reference proteome</keyword>
<gene>
    <name evidence="1" type="ORF">TCON_2148</name>
</gene>
<comment type="caution">
    <text evidence="1">The sequence shown here is derived from an EMBL/GenBank/DDBJ whole genome shotgun (WGS) entry which is preliminary data.</text>
</comment>
<proteinExistence type="predicted"/>
<accession>A0ABQ7HWU1</accession>
<name>A0ABQ7HWU1_9MICR</name>
<evidence type="ECO:0000313" key="2">
    <source>
        <dbReference type="Proteomes" id="UP001516464"/>
    </source>
</evidence>
<sequence length="231" mass="27203">MTTYIYSNRLLSSSTIINNIQLPNKKDKYNSLAYVIPINSFHIESELAKFNSVHKHKYDYHHTEVFLPNLHYFVIWYLAESNFPIDPVKLQQLLSVASFLLFRININKKNLKRNRKLPTLEMCIKSMLTTVLGYSLSQLTPSFITLIYKIPHITIDIKEESSLLFNKIPYLVMERNHQIFFQPNQLFETYDLCIDDKTLQPSQEEDKENKLQYNSHGILIPSQDQEEISNI</sequence>
<protein>
    <submittedName>
        <fullName evidence="1">Uncharacterized protein</fullName>
    </submittedName>
</protein>
<dbReference type="EMBL" id="SBIQ01000210">
    <property type="protein sequence ID" value="KAF7682625.1"/>
    <property type="molecule type" value="Genomic_DNA"/>
</dbReference>
<organism evidence="1 2">
    <name type="scientific">Astathelohania contejeani</name>
    <dbReference type="NCBI Taxonomy" id="164912"/>
    <lineage>
        <taxon>Eukaryota</taxon>
        <taxon>Fungi</taxon>
        <taxon>Fungi incertae sedis</taxon>
        <taxon>Microsporidia</taxon>
        <taxon>Astathelohaniidae</taxon>
        <taxon>Astathelohania</taxon>
    </lineage>
</organism>
<dbReference type="Proteomes" id="UP001516464">
    <property type="component" value="Unassembled WGS sequence"/>
</dbReference>
<reference evidence="1 2" key="1">
    <citation type="submission" date="2019-01" db="EMBL/GenBank/DDBJ databases">
        <title>Genomes sequencing and comparative genomics of infectious freshwater microsporidia, Cucumispora dikerogammari and Thelohania contejeani.</title>
        <authorList>
            <person name="Cormier A."/>
            <person name="Giraud I."/>
            <person name="Wattier R."/>
            <person name="Teixeira M."/>
            <person name="Grandjean F."/>
            <person name="Rigaud T."/>
            <person name="Cordaux R."/>
        </authorList>
    </citation>
    <scope>NUCLEOTIDE SEQUENCE [LARGE SCALE GENOMIC DNA]</scope>
    <source>
        <strain evidence="1">T1</strain>
        <tissue evidence="1">Spores</tissue>
    </source>
</reference>